<sequence length="152" mass="15724">MVRRICAFLCGVAAFQHPQHRGYARRTIVVKNGDALVECALVPGAAAKVEGWLDGWSASPLSDPQFPVTVDASTPTIRVRYVAMPDNGVDVAYRPAGSDSPFGAVVVERVGPPAAASIKELVRGAEARVASSLREGLAAASLSAVATAAAPE</sequence>
<name>F0YRL0_AURAN</name>
<keyword evidence="2" id="KW-1185">Reference proteome</keyword>
<dbReference type="Proteomes" id="UP000002729">
    <property type="component" value="Unassembled WGS sequence"/>
</dbReference>
<dbReference type="GeneID" id="20227208"/>
<proteinExistence type="predicted"/>
<dbReference type="AlphaFoldDB" id="F0YRL0"/>
<evidence type="ECO:0000313" key="1">
    <source>
        <dbReference type="EMBL" id="EGB02249.1"/>
    </source>
</evidence>
<gene>
    <name evidence="1" type="ORF">AURANDRAFT_69056</name>
</gene>
<evidence type="ECO:0000313" key="2">
    <source>
        <dbReference type="Proteomes" id="UP000002729"/>
    </source>
</evidence>
<protein>
    <submittedName>
        <fullName evidence="1">Uncharacterized protein</fullName>
    </submittedName>
</protein>
<organism evidence="2">
    <name type="scientific">Aureococcus anophagefferens</name>
    <name type="common">Harmful bloom alga</name>
    <dbReference type="NCBI Taxonomy" id="44056"/>
    <lineage>
        <taxon>Eukaryota</taxon>
        <taxon>Sar</taxon>
        <taxon>Stramenopiles</taxon>
        <taxon>Ochrophyta</taxon>
        <taxon>Pelagophyceae</taxon>
        <taxon>Pelagomonadales</taxon>
        <taxon>Pelagomonadaceae</taxon>
        <taxon>Aureococcus</taxon>
    </lineage>
</organism>
<accession>F0YRL0</accession>
<reference evidence="1 2" key="1">
    <citation type="journal article" date="2011" name="Proc. Natl. Acad. Sci. U.S.A.">
        <title>Niche of harmful alga Aureococcus anophagefferens revealed through ecogenomics.</title>
        <authorList>
            <person name="Gobler C.J."/>
            <person name="Berry D.L."/>
            <person name="Dyhrman S.T."/>
            <person name="Wilhelm S.W."/>
            <person name="Salamov A."/>
            <person name="Lobanov A.V."/>
            <person name="Zhang Y."/>
            <person name="Collier J.L."/>
            <person name="Wurch L.L."/>
            <person name="Kustka A.B."/>
            <person name="Dill B.D."/>
            <person name="Shah M."/>
            <person name="VerBerkmoes N.C."/>
            <person name="Kuo A."/>
            <person name="Terry A."/>
            <person name="Pangilinan J."/>
            <person name="Lindquist E.A."/>
            <person name="Lucas S."/>
            <person name="Paulsen I.T."/>
            <person name="Hattenrath-Lehmann T.K."/>
            <person name="Talmage S.C."/>
            <person name="Walker E.A."/>
            <person name="Koch F."/>
            <person name="Burson A.M."/>
            <person name="Marcoval M.A."/>
            <person name="Tang Y.Z."/>
            <person name="Lecleir G.R."/>
            <person name="Coyne K.J."/>
            <person name="Berg G.M."/>
            <person name="Bertrand E.M."/>
            <person name="Saito M.A."/>
            <person name="Gladyshev V.N."/>
            <person name="Grigoriev I.V."/>
        </authorList>
    </citation>
    <scope>NUCLEOTIDE SEQUENCE [LARGE SCALE GENOMIC DNA]</scope>
    <source>
        <strain evidence="2">CCMP 1984</strain>
    </source>
</reference>
<feature type="non-terminal residue" evidence="1">
    <location>
        <position position="152"/>
    </location>
</feature>
<dbReference type="EMBL" id="GL833674">
    <property type="protein sequence ID" value="EGB02249.1"/>
    <property type="molecule type" value="Genomic_DNA"/>
</dbReference>
<dbReference type="InParanoid" id="F0YRL0"/>
<dbReference type="KEGG" id="aaf:AURANDRAFT_69056"/>
<dbReference type="RefSeq" id="XP_009043052.1">
    <property type="nucleotide sequence ID" value="XM_009044804.1"/>
</dbReference>